<name>A0A6C0C4M3_9ZZZZ</name>
<sequence>MNLTEPTYLAKINAHERDSHVIFDEGPHIYTVDGDSSFTSVTTWNHSHFGHFDADKIIDNMMNGRNWKPGYKYYGMTKDEIKASWDKNRDESAAAGTKMHYDIECYYNLMDIKNDSIEYKWFLQFDDWVKRETNMLPYRTEMIVWDKELKLCGSIDMMYMNECGEIELYDWKRCKEIKKTSWNKYSTTECIGHLPDSNYWHYSLQLNTYKYMLEKNYGLKVNGMYLVCLHPNNKTKTFMKIKVPVLEEEIKDLMALKLKMVEEEKLKKSEEKAKKKVEKKDTIWDLLEPVKKKKKNKECYVCKKTKGTKVYIVDQYLMGLEKYRYCKRCANIQLNNYYPKKGYY</sequence>
<keyword evidence="1" id="KW-0175">Coiled coil</keyword>
<dbReference type="InterPro" id="IPR011604">
    <property type="entry name" value="PDDEXK-like_dom_sf"/>
</dbReference>
<reference evidence="2" key="1">
    <citation type="journal article" date="2020" name="Nature">
        <title>Giant virus diversity and host interactions through global metagenomics.</title>
        <authorList>
            <person name="Schulz F."/>
            <person name="Roux S."/>
            <person name="Paez-Espino D."/>
            <person name="Jungbluth S."/>
            <person name="Walsh D.A."/>
            <person name="Denef V.J."/>
            <person name="McMahon K.D."/>
            <person name="Konstantinidis K.T."/>
            <person name="Eloe-Fadrosh E.A."/>
            <person name="Kyrpides N.C."/>
            <person name="Woyke T."/>
        </authorList>
    </citation>
    <scope>NUCLEOTIDE SEQUENCE</scope>
    <source>
        <strain evidence="2">GVMAG-M-3300020185-18</strain>
    </source>
</reference>
<evidence type="ECO:0000256" key="1">
    <source>
        <dbReference type="SAM" id="Coils"/>
    </source>
</evidence>
<feature type="coiled-coil region" evidence="1">
    <location>
        <begin position="246"/>
        <end position="280"/>
    </location>
</feature>
<evidence type="ECO:0000313" key="2">
    <source>
        <dbReference type="EMBL" id="QHS98724.1"/>
    </source>
</evidence>
<accession>A0A6C0C4M3</accession>
<dbReference type="EMBL" id="MN739322">
    <property type="protein sequence ID" value="QHS98724.1"/>
    <property type="molecule type" value="Genomic_DNA"/>
</dbReference>
<dbReference type="Gene3D" id="3.90.320.10">
    <property type="match status" value="1"/>
</dbReference>
<protein>
    <submittedName>
        <fullName evidence="2">Uncharacterized protein</fullName>
    </submittedName>
</protein>
<proteinExistence type="predicted"/>
<organism evidence="2">
    <name type="scientific">viral metagenome</name>
    <dbReference type="NCBI Taxonomy" id="1070528"/>
    <lineage>
        <taxon>unclassified sequences</taxon>
        <taxon>metagenomes</taxon>
        <taxon>organismal metagenomes</taxon>
    </lineage>
</organism>
<dbReference type="AlphaFoldDB" id="A0A6C0C4M3"/>